<keyword evidence="3 8" id="KW-0547">Nucleotide-binding</keyword>
<keyword evidence="2 9" id="KW-0493">Microtubule</keyword>
<dbReference type="InterPro" id="IPR027640">
    <property type="entry name" value="Kinesin-like_fam"/>
</dbReference>
<protein>
    <recommendedName>
        <fullName evidence="9">Kinesin-like protein</fullName>
    </recommendedName>
</protein>
<reference evidence="12 13" key="2">
    <citation type="submission" date="2018-11" db="EMBL/GenBank/DDBJ databases">
        <authorList>
            <consortium name="Pathogen Informatics"/>
        </authorList>
    </citation>
    <scope>NUCLEOTIDE SEQUENCE [LARGE SCALE GENOMIC DNA]</scope>
</reference>
<gene>
    <name evidence="12" type="ORF">TASK_LOCUS5146</name>
</gene>
<dbReference type="PROSITE" id="PS50067">
    <property type="entry name" value="KINESIN_MOTOR_2"/>
    <property type="match status" value="1"/>
</dbReference>
<evidence type="ECO:0000313" key="14">
    <source>
        <dbReference type="WBParaSite" id="TASK_0000514501-mRNA-1"/>
    </source>
</evidence>
<dbReference type="InterPro" id="IPR001752">
    <property type="entry name" value="Kinesin_motor_dom"/>
</dbReference>
<feature type="coiled-coil region" evidence="10">
    <location>
        <begin position="424"/>
        <end position="530"/>
    </location>
</feature>
<evidence type="ECO:0000256" key="7">
    <source>
        <dbReference type="ARBA" id="ARBA00023212"/>
    </source>
</evidence>
<organism evidence="14">
    <name type="scientific">Taenia asiatica</name>
    <name type="common">Asian tapeworm</name>
    <dbReference type="NCBI Taxonomy" id="60517"/>
    <lineage>
        <taxon>Eukaryota</taxon>
        <taxon>Metazoa</taxon>
        <taxon>Spiralia</taxon>
        <taxon>Lophotrochozoa</taxon>
        <taxon>Platyhelminthes</taxon>
        <taxon>Cestoda</taxon>
        <taxon>Eucestoda</taxon>
        <taxon>Cyclophyllidea</taxon>
        <taxon>Taeniidae</taxon>
        <taxon>Taenia</taxon>
    </lineage>
</organism>
<comment type="similarity">
    <text evidence="8 9">Belongs to the TRAFAC class myosin-kinesin ATPase superfamily. Kinesin family.</text>
</comment>
<name>A0A158R8C2_TAEAS</name>
<dbReference type="GO" id="GO:0007018">
    <property type="term" value="P:microtubule-based movement"/>
    <property type="evidence" value="ECO:0007669"/>
    <property type="project" value="InterPro"/>
</dbReference>
<dbReference type="PRINTS" id="PR00380">
    <property type="entry name" value="KINESINHEAVY"/>
</dbReference>
<dbReference type="EMBL" id="UYRS01018395">
    <property type="protein sequence ID" value="VDK34577.1"/>
    <property type="molecule type" value="Genomic_DNA"/>
</dbReference>
<dbReference type="Gene3D" id="3.40.850.10">
    <property type="entry name" value="Kinesin motor domain"/>
    <property type="match status" value="1"/>
</dbReference>
<dbReference type="InterPro" id="IPR019821">
    <property type="entry name" value="Kinesin_motor_CS"/>
</dbReference>
<dbReference type="WBParaSite" id="TASK_0000514501-mRNA-1">
    <property type="protein sequence ID" value="TASK_0000514501-mRNA-1"/>
    <property type="gene ID" value="TASK_0000514501"/>
</dbReference>
<dbReference type="GO" id="GO:0005524">
    <property type="term" value="F:ATP binding"/>
    <property type="evidence" value="ECO:0007669"/>
    <property type="project" value="UniProtKB-UniRule"/>
</dbReference>
<evidence type="ECO:0000256" key="2">
    <source>
        <dbReference type="ARBA" id="ARBA00022701"/>
    </source>
</evidence>
<dbReference type="GO" id="GO:0008017">
    <property type="term" value="F:microtubule binding"/>
    <property type="evidence" value="ECO:0007669"/>
    <property type="project" value="InterPro"/>
</dbReference>
<evidence type="ECO:0000313" key="12">
    <source>
        <dbReference type="EMBL" id="VDK34577.1"/>
    </source>
</evidence>
<evidence type="ECO:0000256" key="1">
    <source>
        <dbReference type="ARBA" id="ARBA00004245"/>
    </source>
</evidence>
<keyword evidence="13" id="KW-1185">Reference proteome</keyword>
<dbReference type="PROSITE" id="PS00411">
    <property type="entry name" value="KINESIN_MOTOR_1"/>
    <property type="match status" value="1"/>
</dbReference>
<accession>A0A158R8C2</accession>
<dbReference type="STRING" id="60517.A0A158R8C2"/>
<feature type="domain" description="Kinesin motor" evidence="11">
    <location>
        <begin position="4"/>
        <end position="348"/>
    </location>
</feature>
<dbReference type="PANTHER" id="PTHR47968:SF36">
    <property type="entry name" value="KINESIN HEAVY CHAIN ISOFORM X1"/>
    <property type="match status" value="1"/>
</dbReference>
<keyword evidence="6 8" id="KW-0505">Motor protein</keyword>
<dbReference type="PANTHER" id="PTHR47968">
    <property type="entry name" value="CENTROMERE PROTEIN E"/>
    <property type="match status" value="1"/>
</dbReference>
<evidence type="ECO:0000259" key="11">
    <source>
        <dbReference type="PROSITE" id="PS50067"/>
    </source>
</evidence>
<evidence type="ECO:0000256" key="10">
    <source>
        <dbReference type="SAM" id="Coils"/>
    </source>
</evidence>
<dbReference type="Proteomes" id="UP000282613">
    <property type="component" value="Unassembled WGS sequence"/>
</dbReference>
<dbReference type="InterPro" id="IPR036961">
    <property type="entry name" value="Kinesin_motor_dom_sf"/>
</dbReference>
<dbReference type="Pfam" id="PF00225">
    <property type="entry name" value="Kinesin"/>
    <property type="match status" value="2"/>
</dbReference>
<evidence type="ECO:0000256" key="4">
    <source>
        <dbReference type="ARBA" id="ARBA00022840"/>
    </source>
</evidence>
<dbReference type="OrthoDB" id="3176171at2759"/>
<evidence type="ECO:0000256" key="9">
    <source>
        <dbReference type="RuleBase" id="RU000394"/>
    </source>
</evidence>
<evidence type="ECO:0000256" key="6">
    <source>
        <dbReference type="ARBA" id="ARBA00023175"/>
    </source>
</evidence>
<evidence type="ECO:0000256" key="5">
    <source>
        <dbReference type="ARBA" id="ARBA00023054"/>
    </source>
</evidence>
<keyword evidence="7" id="KW-0206">Cytoskeleton</keyword>
<keyword evidence="5 10" id="KW-0175">Coiled coil</keyword>
<feature type="binding site" evidence="8">
    <location>
        <begin position="80"/>
        <end position="87"/>
    </location>
    <ligand>
        <name>ATP</name>
        <dbReference type="ChEBI" id="CHEBI:30616"/>
    </ligand>
</feature>
<comment type="subcellular location">
    <subcellularLocation>
        <location evidence="1">Cytoplasm</location>
        <location evidence="1">Cytoskeleton</location>
    </subcellularLocation>
</comment>
<dbReference type="GO" id="GO:0003777">
    <property type="term" value="F:microtubule motor activity"/>
    <property type="evidence" value="ECO:0007669"/>
    <property type="project" value="InterPro"/>
</dbReference>
<evidence type="ECO:0000313" key="13">
    <source>
        <dbReference type="Proteomes" id="UP000282613"/>
    </source>
</evidence>
<evidence type="ECO:0000256" key="8">
    <source>
        <dbReference type="PROSITE-ProRule" id="PRU00283"/>
    </source>
</evidence>
<dbReference type="GO" id="GO:0005874">
    <property type="term" value="C:microtubule"/>
    <property type="evidence" value="ECO:0007669"/>
    <property type="project" value="UniProtKB-KW"/>
</dbReference>
<dbReference type="SUPFAM" id="SSF52540">
    <property type="entry name" value="P-loop containing nucleoside triphosphate hydrolases"/>
    <property type="match status" value="1"/>
</dbReference>
<reference evidence="14" key="1">
    <citation type="submission" date="2016-04" db="UniProtKB">
        <authorList>
            <consortium name="WormBaseParasite"/>
        </authorList>
    </citation>
    <scope>IDENTIFICATION</scope>
</reference>
<sequence length="721" mass="81717">MAESVRVICRIRPLTLEEISEKKGICLSCLSPTSVAIGARVYTYDAVLDRVNQEEAYATIGKPLIDYVVSGYNGTIFVYGQTSSGKTYTMEGELQSLELFGVIPRILGDIFNRIQTLSSNVEVRLKVSYMELYMEKVKDLLNLFLFFQGLTERYVNNYGDILDALEQGRFNKHTSPTSKGGTSPSPSLSTSACLSTQAMSINAKDSPINDLCYLTLVTGMNRRSSRSHCIFTVIIEQRCAQLNETVLSRLSLVDLAGSEKVSKTRAMGNTLNEAKDINRSLSTLANVINALVDGSRHVPYRNSKLTRILQQSLGGNTKTTIVICVSPTEANESETKSTLHFGIRAKGLKNEVKRNFATKSNQWKRLYEKEHESVALLKSVIGRLEVEVGRWRRGERVPGCDWFKPEKYSSAANNCINSSASNSCERLQEAIRRELNAKEALILRLQEDNNQLRSMIADMRLSEVKKPASKSQEDCGALKNELDLKQRQLRDLSEVMEEFALKLEAKSRQMEELMNELNGLRATLKRYHKQDNLEVVKLKKGIAKELHEIASKLYRVCKVWMPSLPVSSRSLPFSLFLSWRSAQKMSTNSKDRDVECPEDVEDQLAYMRFTLRRLENADTMEEVEPSNYPKTNLEQTAKKVSLFSKEFVLILTFEKHLSNLREKKVTFCDLETNQSVARVEGNEPINRMTDWTTEQSGFIEGLETIFRVISKKHELKEAWAS</sequence>
<keyword evidence="7" id="KW-0963">Cytoplasm</keyword>
<dbReference type="InterPro" id="IPR027417">
    <property type="entry name" value="P-loop_NTPase"/>
</dbReference>
<evidence type="ECO:0000256" key="3">
    <source>
        <dbReference type="ARBA" id="ARBA00022741"/>
    </source>
</evidence>
<dbReference type="SMART" id="SM00129">
    <property type="entry name" value="KISc"/>
    <property type="match status" value="1"/>
</dbReference>
<keyword evidence="4 8" id="KW-0067">ATP-binding</keyword>
<dbReference type="AlphaFoldDB" id="A0A158R8C2"/>
<proteinExistence type="inferred from homology"/>